<proteinExistence type="predicted"/>
<evidence type="ECO:0000313" key="3">
    <source>
        <dbReference type="Proteomes" id="UP000784294"/>
    </source>
</evidence>
<keyword evidence="3" id="KW-1185">Reference proteome</keyword>
<feature type="region of interest" description="Disordered" evidence="1">
    <location>
        <begin position="385"/>
        <end position="464"/>
    </location>
</feature>
<reference evidence="2" key="1">
    <citation type="submission" date="2018-11" db="EMBL/GenBank/DDBJ databases">
        <authorList>
            <consortium name="Pathogen Informatics"/>
        </authorList>
    </citation>
    <scope>NUCLEOTIDE SEQUENCE</scope>
</reference>
<evidence type="ECO:0000313" key="2">
    <source>
        <dbReference type="EMBL" id="VEL12769.1"/>
    </source>
</evidence>
<feature type="region of interest" description="Disordered" evidence="1">
    <location>
        <begin position="182"/>
        <end position="237"/>
    </location>
</feature>
<feature type="compositionally biased region" description="Low complexity" evidence="1">
    <location>
        <begin position="419"/>
        <end position="428"/>
    </location>
</feature>
<gene>
    <name evidence="2" type="ORF">PXEA_LOCUS6209</name>
</gene>
<feature type="compositionally biased region" description="Acidic residues" evidence="1">
    <location>
        <begin position="187"/>
        <end position="220"/>
    </location>
</feature>
<comment type="caution">
    <text evidence="2">The sequence shown here is derived from an EMBL/GenBank/DDBJ whole genome shotgun (WGS) entry which is preliminary data.</text>
</comment>
<accession>A0A448WIT0</accession>
<organism evidence="2 3">
    <name type="scientific">Protopolystoma xenopodis</name>
    <dbReference type="NCBI Taxonomy" id="117903"/>
    <lineage>
        <taxon>Eukaryota</taxon>
        <taxon>Metazoa</taxon>
        <taxon>Spiralia</taxon>
        <taxon>Lophotrochozoa</taxon>
        <taxon>Platyhelminthes</taxon>
        <taxon>Monogenea</taxon>
        <taxon>Polyopisthocotylea</taxon>
        <taxon>Polystomatidea</taxon>
        <taxon>Polystomatidae</taxon>
        <taxon>Protopolystoma</taxon>
    </lineage>
</organism>
<dbReference type="EMBL" id="CAAALY010015776">
    <property type="protein sequence ID" value="VEL12769.1"/>
    <property type="molecule type" value="Genomic_DNA"/>
</dbReference>
<evidence type="ECO:0000256" key="1">
    <source>
        <dbReference type="SAM" id="MobiDB-lite"/>
    </source>
</evidence>
<name>A0A448WIT0_9PLAT</name>
<dbReference type="AlphaFoldDB" id="A0A448WIT0"/>
<sequence length="464" mass="51361">MPWRPKEKQDLYEDDEEMAIELPENSAISNSSLIESKVSVRLFGGRLNVGVREGEVQHGTPRLQMSYVNDRQDINISINRTNHSAPVRNCRGIAVKGPTRRAAEVARARRTIGHYNNDLSEGLTDGIHGNNVFCRPGLTLWDSMRLLAVSAFSEAFDCLSPISPPSTGQEVPPRAQPCLEQVKEEREAEAEEEEKEEEKEAEEEAEEEGEQEEEEEEEEKEEKREEKEEEEESEWCVANETVAAAPIEHGVKSRAFFVQSLSFDLGTPDAQQPVSRAEECVASSQPETGTSARQPAHSYYDAAGAEATASRLDETAVNGFHDSPAPETIFSVYQTAKNRNRLSEREFADIINELTTQLLPRNLSNSFEKGTSCCPPAARKMYAWQEPPPISPQTSESNLDETPPARPVSETDVDKYVDDAVNVNVDADVPPRHDSSVPHTSPTSPGDDMATGRPEVNAPNDAIT</sequence>
<protein>
    <submittedName>
        <fullName evidence="2">Uncharacterized protein</fullName>
    </submittedName>
</protein>
<feature type="non-terminal residue" evidence="2">
    <location>
        <position position="1"/>
    </location>
</feature>
<dbReference type="Proteomes" id="UP000784294">
    <property type="component" value="Unassembled WGS sequence"/>
</dbReference>